<dbReference type="AlphaFoldDB" id="A0A6M3M3R3"/>
<organism evidence="1">
    <name type="scientific">viral metagenome</name>
    <dbReference type="NCBI Taxonomy" id="1070528"/>
    <lineage>
        <taxon>unclassified sequences</taxon>
        <taxon>metagenomes</taxon>
        <taxon>organismal metagenomes</taxon>
    </lineage>
</organism>
<gene>
    <name evidence="1" type="ORF">MM171B02101_0007</name>
</gene>
<protein>
    <submittedName>
        <fullName evidence="1">Uncharacterized protein</fullName>
    </submittedName>
</protein>
<reference evidence="1" key="1">
    <citation type="submission" date="2020-03" db="EMBL/GenBank/DDBJ databases">
        <title>The deep terrestrial virosphere.</title>
        <authorList>
            <person name="Holmfeldt K."/>
            <person name="Nilsson E."/>
            <person name="Simone D."/>
            <person name="Lopez-Fernandez M."/>
            <person name="Wu X."/>
            <person name="de Brujin I."/>
            <person name="Lundin D."/>
            <person name="Andersson A."/>
            <person name="Bertilsson S."/>
            <person name="Dopson M."/>
        </authorList>
    </citation>
    <scope>NUCLEOTIDE SEQUENCE</scope>
    <source>
        <strain evidence="1">MM171B02101</strain>
    </source>
</reference>
<evidence type="ECO:0000313" key="1">
    <source>
        <dbReference type="EMBL" id="QJB01714.1"/>
    </source>
</evidence>
<proteinExistence type="predicted"/>
<accession>A0A6M3M3R3</accession>
<name>A0A6M3M3R3_9ZZZZ</name>
<sequence>MSYLRQSKPKNAVCTWCSQFDIKDRFCYAKQSVIQDWTLPRRCSNYDGPPVEGENLNKLMETLK</sequence>
<dbReference type="EMBL" id="MT143727">
    <property type="protein sequence ID" value="QJB01714.1"/>
    <property type="molecule type" value="Genomic_DNA"/>
</dbReference>